<feature type="chain" id="PRO_5008892041" description="Lipoprotein with Yx(FWY)xxD motif" evidence="1">
    <location>
        <begin position="26"/>
        <end position="126"/>
    </location>
</feature>
<gene>
    <name evidence="2" type="ORF">AFK24_15040</name>
</gene>
<dbReference type="OrthoDB" id="9800666at2"/>
<dbReference type="EMBL" id="LGSI01000048">
    <property type="protein sequence ID" value="OCR24242.1"/>
    <property type="molecule type" value="Genomic_DNA"/>
</dbReference>
<sequence>MAKFSSTLLGLLTAAALASSGLAFAAEPGMMGDNGMLTDHSGKTLYTFDKDAAGKSACNDKCAENWPPLKAAAADKASGKWTVIKRDDDTMQWAYEGKPVYLFKNDKAAGDKTGDGKGDAWHIIKP</sequence>
<keyword evidence="1" id="KW-0732">Signal</keyword>
<proteinExistence type="predicted"/>
<dbReference type="Pfam" id="PF03640">
    <property type="entry name" value="Lipoprotein_15"/>
    <property type="match status" value="2"/>
</dbReference>
<dbReference type="PIRSF" id="PIRSF029720">
    <property type="entry name" value="UCP029720"/>
    <property type="match status" value="1"/>
</dbReference>
<dbReference type="Proteomes" id="UP000093104">
    <property type="component" value="Unassembled WGS sequence"/>
</dbReference>
<organism evidence="2 3">
    <name type="scientific">Pseudomonas syringae</name>
    <dbReference type="NCBI Taxonomy" id="317"/>
    <lineage>
        <taxon>Bacteria</taxon>
        <taxon>Pseudomonadati</taxon>
        <taxon>Pseudomonadota</taxon>
        <taxon>Gammaproteobacteria</taxon>
        <taxon>Pseudomonadales</taxon>
        <taxon>Pseudomonadaceae</taxon>
        <taxon>Pseudomonas</taxon>
    </lineage>
</organism>
<dbReference type="PANTHER" id="PTHR39335">
    <property type="entry name" value="BLL4220 PROTEIN"/>
    <property type="match status" value="1"/>
</dbReference>
<dbReference type="GO" id="GO:0043448">
    <property type="term" value="P:alkane catabolic process"/>
    <property type="evidence" value="ECO:0007669"/>
    <property type="project" value="TreeGrafter"/>
</dbReference>
<reference evidence="2 3" key="1">
    <citation type="submission" date="2015-07" db="EMBL/GenBank/DDBJ databases">
        <title>Draft genome sequence of a diazotrophic, plant growth-promoting rhizobacterium of the Pseudomonas syringae complex.</title>
        <authorList>
            <person name="Patten C.L."/>
            <person name="Jeong H."/>
        </authorList>
    </citation>
    <scope>NUCLEOTIDE SEQUENCE [LARGE SCALE GENOMIC DNA]</scope>
    <source>
        <strain evidence="2 3">GR12-2</strain>
    </source>
</reference>
<dbReference type="PATRIC" id="fig|317.243.peg.4576"/>
<dbReference type="InterPro" id="IPR005297">
    <property type="entry name" value="Lipoprotein_repeat"/>
</dbReference>
<name>A0A1C7Z2J8_PSESX</name>
<evidence type="ECO:0000313" key="3">
    <source>
        <dbReference type="Proteomes" id="UP000093104"/>
    </source>
</evidence>
<dbReference type="InterPro" id="IPR014558">
    <property type="entry name" value="UCP029720"/>
</dbReference>
<evidence type="ECO:0000313" key="2">
    <source>
        <dbReference type="EMBL" id="OCR24242.1"/>
    </source>
</evidence>
<comment type="caution">
    <text evidence="2">The sequence shown here is derived from an EMBL/GenBank/DDBJ whole genome shotgun (WGS) entry which is preliminary data.</text>
</comment>
<feature type="signal peptide" evidence="1">
    <location>
        <begin position="1"/>
        <end position="25"/>
    </location>
</feature>
<accession>A0A1C7Z2J8</accession>
<dbReference type="RefSeq" id="WP_065833959.1">
    <property type="nucleotide sequence ID" value="NZ_LGSI01000048.1"/>
</dbReference>
<protein>
    <recommendedName>
        <fullName evidence="4">Lipoprotein with Yx(FWY)xxD motif</fullName>
    </recommendedName>
</protein>
<evidence type="ECO:0008006" key="4">
    <source>
        <dbReference type="Google" id="ProtNLM"/>
    </source>
</evidence>
<dbReference type="PANTHER" id="PTHR39335:SF1">
    <property type="entry name" value="BLL4220 PROTEIN"/>
    <property type="match status" value="1"/>
</dbReference>
<dbReference type="AlphaFoldDB" id="A0A1C7Z2J8"/>
<evidence type="ECO:0000256" key="1">
    <source>
        <dbReference type="SAM" id="SignalP"/>
    </source>
</evidence>